<dbReference type="PANTHER" id="PTHR34391">
    <property type="entry name" value="UPF0658 GOLGI APPARATUS MEMBRANE PROTEIN C1952.10C-RELATED"/>
    <property type="match status" value="1"/>
</dbReference>
<sequence length="362" mass="41715">MNDFDKRRSRSIMYRPNSKWTWAFSLIALIQAMIILGFESYVFAHFQIHLERISGNQTSSRTIPTFLTLYIFGFLYQLVLVWDALRMKNTIQVIGLVMYNVGLLIYGSVQMDQIRDAILQLAEDDYIRKNVWSDTEPFLIAIPCILAVGTVLLAGCAWKLYDEFAWTIYKRISADLRMKRRYLQYQVYIALLKFDFFFFLGFTVQFVVIVTQRQIEFALTIAAMPVTIFILLAAAWFVRKESLLGTIVVIILYFGGLAYFIFKMVRMYSPGWEIPYLPARKELTTFAVLTIILILVTIVYACICAHNYNKGLKPYVNKPQNIEDDEKPMSGSAYAPFATEMEPSGSGKLPAPRPVANRMEID</sequence>
<evidence type="ECO:0000313" key="3">
    <source>
        <dbReference type="EMBL" id="KIW31142.1"/>
    </source>
</evidence>
<keyword evidence="2" id="KW-0472">Membrane</keyword>
<feature type="transmembrane region" description="Helical" evidence="2">
    <location>
        <begin position="243"/>
        <end position="262"/>
    </location>
</feature>
<organism evidence="3 4">
    <name type="scientific">Cladophialophora immunda</name>
    <dbReference type="NCBI Taxonomy" id="569365"/>
    <lineage>
        <taxon>Eukaryota</taxon>
        <taxon>Fungi</taxon>
        <taxon>Dikarya</taxon>
        <taxon>Ascomycota</taxon>
        <taxon>Pezizomycotina</taxon>
        <taxon>Eurotiomycetes</taxon>
        <taxon>Chaetothyriomycetidae</taxon>
        <taxon>Chaetothyriales</taxon>
        <taxon>Herpotrichiellaceae</taxon>
        <taxon>Cladophialophora</taxon>
    </lineage>
</organism>
<proteinExistence type="predicted"/>
<feature type="region of interest" description="Disordered" evidence="1">
    <location>
        <begin position="323"/>
        <end position="362"/>
    </location>
</feature>
<keyword evidence="2" id="KW-0812">Transmembrane</keyword>
<feature type="transmembrane region" description="Helical" evidence="2">
    <location>
        <begin position="89"/>
        <end position="109"/>
    </location>
</feature>
<dbReference type="HOGENOM" id="CLU_029564_0_0_1"/>
<feature type="transmembrane region" description="Helical" evidence="2">
    <location>
        <begin position="63"/>
        <end position="82"/>
    </location>
</feature>
<name>A0A0D2B0N6_9EURO</name>
<keyword evidence="2" id="KW-1133">Transmembrane helix</keyword>
<feature type="transmembrane region" description="Helical" evidence="2">
    <location>
        <begin position="282"/>
        <end position="303"/>
    </location>
</feature>
<evidence type="ECO:0000256" key="1">
    <source>
        <dbReference type="SAM" id="MobiDB-lite"/>
    </source>
</evidence>
<feature type="transmembrane region" description="Helical" evidence="2">
    <location>
        <begin position="187"/>
        <end position="211"/>
    </location>
</feature>
<dbReference type="PANTHER" id="PTHR34391:SF1">
    <property type="entry name" value="UPF0658 GOLGI APPARATUS MEMBRANE PROTEIN C1952.10C-RELATED"/>
    <property type="match status" value="1"/>
</dbReference>
<dbReference type="GO" id="GO:0005794">
    <property type="term" value="C:Golgi apparatus"/>
    <property type="evidence" value="ECO:0007669"/>
    <property type="project" value="TreeGrafter"/>
</dbReference>
<dbReference type="InterPro" id="IPR040410">
    <property type="entry name" value="UPF0658_Golgi"/>
</dbReference>
<dbReference type="GeneID" id="27342010"/>
<evidence type="ECO:0000256" key="2">
    <source>
        <dbReference type="SAM" id="Phobius"/>
    </source>
</evidence>
<protein>
    <submittedName>
        <fullName evidence="3">Uncharacterized protein</fullName>
    </submittedName>
</protein>
<evidence type="ECO:0000313" key="4">
    <source>
        <dbReference type="Proteomes" id="UP000054466"/>
    </source>
</evidence>
<dbReference type="RefSeq" id="XP_016251358.1">
    <property type="nucleotide sequence ID" value="XM_016389456.1"/>
</dbReference>
<feature type="transmembrane region" description="Helical" evidence="2">
    <location>
        <begin position="217"/>
        <end position="238"/>
    </location>
</feature>
<dbReference type="EMBL" id="KN847041">
    <property type="protein sequence ID" value="KIW31142.1"/>
    <property type="molecule type" value="Genomic_DNA"/>
</dbReference>
<accession>A0A0D2B0N6</accession>
<dbReference type="AlphaFoldDB" id="A0A0D2B0N6"/>
<feature type="transmembrane region" description="Helical" evidence="2">
    <location>
        <begin position="138"/>
        <end position="161"/>
    </location>
</feature>
<reference evidence="3 4" key="1">
    <citation type="submission" date="2015-01" db="EMBL/GenBank/DDBJ databases">
        <title>The Genome Sequence of Cladophialophora immunda CBS83496.</title>
        <authorList>
            <consortium name="The Broad Institute Genomics Platform"/>
            <person name="Cuomo C."/>
            <person name="de Hoog S."/>
            <person name="Gorbushina A."/>
            <person name="Stielow B."/>
            <person name="Teixiera M."/>
            <person name="Abouelleil A."/>
            <person name="Chapman S.B."/>
            <person name="Priest M."/>
            <person name="Young S.K."/>
            <person name="Wortman J."/>
            <person name="Nusbaum C."/>
            <person name="Birren B."/>
        </authorList>
    </citation>
    <scope>NUCLEOTIDE SEQUENCE [LARGE SCALE GENOMIC DNA]</scope>
    <source>
        <strain evidence="3 4">CBS 83496</strain>
    </source>
</reference>
<dbReference type="Proteomes" id="UP000054466">
    <property type="component" value="Unassembled WGS sequence"/>
</dbReference>
<gene>
    <name evidence="3" type="ORF">PV07_02816</name>
</gene>
<keyword evidence="4" id="KW-1185">Reference proteome</keyword>
<feature type="transmembrane region" description="Helical" evidence="2">
    <location>
        <begin position="20"/>
        <end position="43"/>
    </location>
</feature>
<dbReference type="VEuPathDB" id="FungiDB:PV07_02816"/>
<dbReference type="OrthoDB" id="2448307at2759"/>